<keyword evidence="4" id="KW-0012">Acyltransferase</keyword>
<dbReference type="Gene3D" id="1.10.3130.10">
    <property type="entry name" value="serine acetyltransferase, domain 1"/>
    <property type="match status" value="1"/>
</dbReference>
<accession>A0A318XTS4</accession>
<gene>
    <name evidence="5" type="ORF">LY28_00133</name>
</gene>
<protein>
    <submittedName>
        <fullName evidence="5">Serine O-acetyltransferase</fullName>
    </submittedName>
</protein>
<comment type="pathway">
    <text evidence="1">Amino-acid biosynthesis; L-cysteine biosynthesis; L-cysteine from L-serine: step 1/2.</text>
</comment>
<dbReference type="InterPro" id="IPR042122">
    <property type="entry name" value="Ser_AcTrfase_N_sf"/>
</dbReference>
<keyword evidence="2" id="KW-0028">Amino-acid biosynthesis</keyword>
<evidence type="ECO:0000256" key="2">
    <source>
        <dbReference type="ARBA" id="ARBA00022605"/>
    </source>
</evidence>
<evidence type="ECO:0000313" key="6">
    <source>
        <dbReference type="Proteomes" id="UP000248132"/>
    </source>
</evidence>
<dbReference type="RefSeq" id="WP_110460232.1">
    <property type="nucleotide sequence ID" value="NZ_QKMR01000001.1"/>
</dbReference>
<comment type="caution">
    <text evidence="5">The sequence shown here is derived from an EMBL/GenBank/DDBJ whole genome shotgun (WGS) entry which is preliminary data.</text>
</comment>
<dbReference type="InterPro" id="IPR011004">
    <property type="entry name" value="Trimer_LpxA-like_sf"/>
</dbReference>
<evidence type="ECO:0000256" key="1">
    <source>
        <dbReference type="ARBA" id="ARBA00004876"/>
    </source>
</evidence>
<keyword evidence="3 5" id="KW-0808">Transferase</keyword>
<dbReference type="CDD" id="cd03354">
    <property type="entry name" value="LbH_SAT"/>
    <property type="match status" value="1"/>
</dbReference>
<dbReference type="Gene3D" id="2.160.10.10">
    <property type="entry name" value="Hexapeptide repeat proteins"/>
    <property type="match status" value="1"/>
</dbReference>
<sequence length="287" mass="31915">MKEITADYIISNCKEFASHNKISAAFCCDNEIYVLIKTLRQLLFPEYLLPDEGEAVRKLYLNKLDKLEIILNKIFKNYQPAENMKPHDELTESFIGSLPALREISMTDIKAAYEGDPAAVSFQEILLCYPGVFAVNVYRIAHLFYCMRVPLVPRLIGEYAHAKTGIDIHPAVKIGAHFFIDHGTGVVIGETTEIGSHVKIYQGVTLGAISTASGQKLKDVKRHPTIRDFVTIYAGATILGGNTVIEEGAVIGSNVFITDSIPKDKKVILEAQKLIIRNRNNRCMESG</sequence>
<dbReference type="AlphaFoldDB" id="A0A318XTS4"/>
<proteinExistence type="predicted"/>
<dbReference type="GO" id="GO:0016746">
    <property type="term" value="F:acyltransferase activity"/>
    <property type="evidence" value="ECO:0007669"/>
    <property type="project" value="UniProtKB-KW"/>
</dbReference>
<dbReference type="PANTHER" id="PTHR42811">
    <property type="entry name" value="SERINE ACETYLTRANSFERASE"/>
    <property type="match status" value="1"/>
</dbReference>
<organism evidence="5 6">
    <name type="scientific">Ruminiclostridium sufflavum DSM 19573</name>
    <dbReference type="NCBI Taxonomy" id="1121337"/>
    <lineage>
        <taxon>Bacteria</taxon>
        <taxon>Bacillati</taxon>
        <taxon>Bacillota</taxon>
        <taxon>Clostridia</taxon>
        <taxon>Eubacteriales</taxon>
        <taxon>Oscillospiraceae</taxon>
        <taxon>Ruminiclostridium</taxon>
    </lineage>
</organism>
<dbReference type="InterPro" id="IPR045304">
    <property type="entry name" value="LbH_SAT"/>
</dbReference>
<evidence type="ECO:0000256" key="3">
    <source>
        <dbReference type="ARBA" id="ARBA00022679"/>
    </source>
</evidence>
<evidence type="ECO:0000313" key="5">
    <source>
        <dbReference type="EMBL" id="PYG90253.1"/>
    </source>
</evidence>
<dbReference type="OrthoDB" id="9801456at2"/>
<dbReference type="SUPFAM" id="SSF51161">
    <property type="entry name" value="Trimeric LpxA-like enzymes"/>
    <property type="match status" value="1"/>
</dbReference>
<dbReference type="Proteomes" id="UP000248132">
    <property type="component" value="Unassembled WGS sequence"/>
</dbReference>
<keyword evidence="6" id="KW-1185">Reference proteome</keyword>
<name>A0A318XTS4_9FIRM</name>
<dbReference type="GO" id="GO:0008652">
    <property type="term" value="P:amino acid biosynthetic process"/>
    <property type="evidence" value="ECO:0007669"/>
    <property type="project" value="UniProtKB-KW"/>
</dbReference>
<dbReference type="EMBL" id="QKMR01000001">
    <property type="protein sequence ID" value="PYG90253.1"/>
    <property type="molecule type" value="Genomic_DNA"/>
</dbReference>
<reference evidence="5 6" key="1">
    <citation type="submission" date="2018-06" db="EMBL/GenBank/DDBJ databases">
        <title>Genomic Encyclopedia of Type Strains, Phase I: the one thousand microbial genomes (KMG-I) project.</title>
        <authorList>
            <person name="Kyrpides N."/>
        </authorList>
    </citation>
    <scope>NUCLEOTIDE SEQUENCE [LARGE SCALE GENOMIC DNA]</scope>
    <source>
        <strain evidence="5 6">DSM 19573</strain>
    </source>
</reference>
<evidence type="ECO:0000256" key="4">
    <source>
        <dbReference type="ARBA" id="ARBA00023315"/>
    </source>
</evidence>